<keyword evidence="3" id="KW-1185">Reference proteome</keyword>
<feature type="domain" description="Rhamnogalacturonan lyase" evidence="1">
    <location>
        <begin position="16"/>
        <end position="89"/>
    </location>
</feature>
<dbReference type="PANTHER" id="PTHR32018">
    <property type="entry name" value="RHAMNOGALACTURONATE LYASE FAMILY PROTEIN"/>
    <property type="match status" value="1"/>
</dbReference>
<dbReference type="InParanoid" id="V4UNY6"/>
<evidence type="ECO:0000259" key="1">
    <source>
        <dbReference type="Pfam" id="PF14683"/>
    </source>
</evidence>
<reference evidence="2 3" key="1">
    <citation type="submission" date="2013-10" db="EMBL/GenBank/DDBJ databases">
        <authorList>
            <consortium name="International Citrus Genome Consortium"/>
            <person name="Jenkins J."/>
            <person name="Schmutz J."/>
            <person name="Prochnik S."/>
            <person name="Rokhsar D."/>
            <person name="Gmitter F."/>
            <person name="Ollitrault P."/>
            <person name="Machado M."/>
            <person name="Talon M."/>
            <person name="Wincker P."/>
            <person name="Jaillon O."/>
            <person name="Morgante M."/>
        </authorList>
    </citation>
    <scope>NUCLEOTIDE SEQUENCE</scope>
    <source>
        <strain evidence="3">cv. Clemenules</strain>
    </source>
</reference>
<name>V4UNY6_CITCL</name>
<dbReference type="STRING" id="85681.V4UNY6"/>
<accession>V4UNY6</accession>
<sequence>MNLGTIVYEPPRNGPTLWRIGVPHRLASEFFVLDPYAKFKNPLFTGSSDKYRQDELWKRYADFYSNDDLKYTIGVSNYTRDWFFAHVQLNPQRKRRPLFSTGTIGRDNAIARHGFMGCTDFTASICQAICFTEEKNNICLSQSRSNGPFQGVMYDYIRFEAPPG</sequence>
<dbReference type="Pfam" id="PF14683">
    <property type="entry name" value="CBM-like"/>
    <property type="match status" value="2"/>
</dbReference>
<dbReference type="EMBL" id="KI536925">
    <property type="protein sequence ID" value="ESR41154.1"/>
    <property type="molecule type" value="Genomic_DNA"/>
</dbReference>
<organism evidence="2 3">
    <name type="scientific">Citrus clementina</name>
    <name type="common">Clementine</name>
    <name type="synonym">Citrus deliciosa x Citrus sinensis</name>
    <dbReference type="NCBI Taxonomy" id="85681"/>
    <lineage>
        <taxon>Eukaryota</taxon>
        <taxon>Viridiplantae</taxon>
        <taxon>Streptophyta</taxon>
        <taxon>Embryophyta</taxon>
        <taxon>Tracheophyta</taxon>
        <taxon>Spermatophyta</taxon>
        <taxon>Magnoliopsida</taxon>
        <taxon>eudicotyledons</taxon>
        <taxon>Gunneridae</taxon>
        <taxon>Pentapetalae</taxon>
        <taxon>rosids</taxon>
        <taxon>malvids</taxon>
        <taxon>Sapindales</taxon>
        <taxon>Rutaceae</taxon>
        <taxon>Aurantioideae</taxon>
        <taxon>Citrus</taxon>
    </lineage>
</organism>
<dbReference type="OMA" id="PENCCIY"/>
<dbReference type="AlphaFoldDB" id="V4UNY6"/>
<dbReference type="PANTHER" id="PTHR32018:SF6">
    <property type="entry name" value="RHAMNOGALACTURONAN ENDOLYASE"/>
    <property type="match status" value="1"/>
</dbReference>
<protein>
    <recommendedName>
        <fullName evidence="1">Rhamnogalacturonan lyase domain-containing protein</fullName>
    </recommendedName>
</protein>
<dbReference type="InterPro" id="IPR051850">
    <property type="entry name" value="Polysacch_Lyase_4"/>
</dbReference>
<dbReference type="SUPFAM" id="SSF49785">
    <property type="entry name" value="Galactose-binding domain-like"/>
    <property type="match status" value="1"/>
</dbReference>
<dbReference type="Proteomes" id="UP000030687">
    <property type="component" value="Unassembled WGS sequence"/>
</dbReference>
<dbReference type="eggNOG" id="ENOG502QQM5">
    <property type="taxonomic scope" value="Eukaryota"/>
</dbReference>
<gene>
    <name evidence="2" type="ORF">CICLE_v10027332mg</name>
</gene>
<dbReference type="KEGG" id="cic:CICLE_v10027332mg"/>
<evidence type="ECO:0000313" key="2">
    <source>
        <dbReference type="EMBL" id="ESR41154.1"/>
    </source>
</evidence>
<dbReference type="InterPro" id="IPR008979">
    <property type="entry name" value="Galactose-bd-like_sf"/>
</dbReference>
<proteinExistence type="predicted"/>
<dbReference type="InterPro" id="IPR029411">
    <property type="entry name" value="RG-lyase_III"/>
</dbReference>
<dbReference type="Gramene" id="ESR41154">
    <property type="protein sequence ID" value="ESR41154"/>
    <property type="gene ID" value="CICLE_v10027332mg"/>
</dbReference>
<evidence type="ECO:0000313" key="3">
    <source>
        <dbReference type="Proteomes" id="UP000030687"/>
    </source>
</evidence>
<feature type="domain" description="Rhamnogalacturonan lyase" evidence="1">
    <location>
        <begin position="97"/>
        <end position="159"/>
    </location>
</feature>